<organism evidence="2 3">
    <name type="scientific">Prorocentrum cordatum</name>
    <dbReference type="NCBI Taxonomy" id="2364126"/>
    <lineage>
        <taxon>Eukaryota</taxon>
        <taxon>Sar</taxon>
        <taxon>Alveolata</taxon>
        <taxon>Dinophyceae</taxon>
        <taxon>Prorocentrales</taxon>
        <taxon>Prorocentraceae</taxon>
        <taxon>Prorocentrum</taxon>
    </lineage>
</organism>
<keyword evidence="3" id="KW-1185">Reference proteome</keyword>
<feature type="signal peptide" evidence="1">
    <location>
        <begin position="1"/>
        <end position="20"/>
    </location>
</feature>
<protein>
    <recommendedName>
        <fullName evidence="4">Hexosyltransferase</fullName>
    </recommendedName>
</protein>
<proteinExistence type="predicted"/>
<comment type="caution">
    <text evidence="2">The sequence shown here is derived from an EMBL/GenBank/DDBJ whole genome shotgun (WGS) entry which is preliminary data.</text>
</comment>
<accession>A0ABN9PBZ7</accession>
<name>A0ABN9PBZ7_9DINO</name>
<dbReference type="EMBL" id="CAUYUJ010000404">
    <property type="protein sequence ID" value="CAK0790358.1"/>
    <property type="molecule type" value="Genomic_DNA"/>
</dbReference>
<evidence type="ECO:0000256" key="1">
    <source>
        <dbReference type="SAM" id="SignalP"/>
    </source>
</evidence>
<evidence type="ECO:0000313" key="2">
    <source>
        <dbReference type="EMBL" id="CAK0790358.1"/>
    </source>
</evidence>
<gene>
    <name evidence="2" type="ORF">PCOR1329_LOCUS1651</name>
</gene>
<keyword evidence="1" id="KW-0732">Signal</keyword>
<dbReference type="Proteomes" id="UP001189429">
    <property type="component" value="Unassembled WGS sequence"/>
</dbReference>
<sequence length="421" mass="48720">MLWRTGLICFVSAQIAAIYGLQLELEPEQSELTTSLMKKVELFLPMWNGDTDDYIRYFDRTSKLFWPAAKILVLMDKEKEEDHKVADRLLAESATRRTSAKARSFRVEFNEDTPGMWGHDRQQLRMFEADVYTDSEYIGFVDTDAVFTTPVVEETLFEDGKPVGWRIIGRIGKYDGDPGKFWSVAPLATEWATGTKEIMRCMDYFPVVVKRQHIIEMREWFSQKHGKSFSKFFNQLKTSTTPGVKHRPYSQFNMMCQWLYHNKHDDYVWHLHQTDPEWSRHHHVEGQVDEKDLQAILAAENTKPLVRVAQHAHYDNIASDYDLAKTMAPGVCNSVDAASRPSWCNFDGELQEGLFVFEGASWLWDKEGCMAAQSSHYERVKEHKVSFNTPDQQQILQWIGETLKAGPNANPNAGTDNERHY</sequence>
<evidence type="ECO:0008006" key="4">
    <source>
        <dbReference type="Google" id="ProtNLM"/>
    </source>
</evidence>
<evidence type="ECO:0000313" key="3">
    <source>
        <dbReference type="Proteomes" id="UP001189429"/>
    </source>
</evidence>
<feature type="chain" id="PRO_5046649096" description="Hexosyltransferase" evidence="1">
    <location>
        <begin position="21"/>
        <end position="421"/>
    </location>
</feature>
<reference evidence="2" key="1">
    <citation type="submission" date="2023-10" db="EMBL/GenBank/DDBJ databases">
        <authorList>
            <person name="Chen Y."/>
            <person name="Shah S."/>
            <person name="Dougan E. K."/>
            <person name="Thang M."/>
            <person name="Chan C."/>
        </authorList>
    </citation>
    <scope>NUCLEOTIDE SEQUENCE [LARGE SCALE GENOMIC DNA]</scope>
</reference>